<dbReference type="Proteomes" id="UP000645217">
    <property type="component" value="Unassembled WGS sequence"/>
</dbReference>
<dbReference type="InterPro" id="IPR036928">
    <property type="entry name" value="AS_sf"/>
</dbReference>
<proteinExistence type="inferred from homology"/>
<protein>
    <submittedName>
        <fullName evidence="3">Amidase</fullName>
    </submittedName>
</protein>
<feature type="domain" description="Amidase" evidence="2">
    <location>
        <begin position="58"/>
        <end position="449"/>
    </location>
</feature>
<dbReference type="EMBL" id="BMNT01000008">
    <property type="protein sequence ID" value="GGK76032.1"/>
    <property type="molecule type" value="Genomic_DNA"/>
</dbReference>
<dbReference type="RefSeq" id="WP_189162533.1">
    <property type="nucleotide sequence ID" value="NZ_BMNT01000008.1"/>
</dbReference>
<dbReference type="PANTHER" id="PTHR11895:SF7">
    <property type="entry name" value="GLUTAMYL-TRNA(GLN) AMIDOTRANSFERASE SUBUNIT A, MITOCHONDRIAL"/>
    <property type="match status" value="1"/>
</dbReference>
<dbReference type="Gene3D" id="3.90.1300.10">
    <property type="entry name" value="Amidase signature (AS) domain"/>
    <property type="match status" value="1"/>
</dbReference>
<evidence type="ECO:0000313" key="3">
    <source>
        <dbReference type="EMBL" id="GGK76032.1"/>
    </source>
</evidence>
<organism evidence="3 4">
    <name type="scientific">Sphaerisporangium melleum</name>
    <dbReference type="NCBI Taxonomy" id="321316"/>
    <lineage>
        <taxon>Bacteria</taxon>
        <taxon>Bacillati</taxon>
        <taxon>Actinomycetota</taxon>
        <taxon>Actinomycetes</taxon>
        <taxon>Streptosporangiales</taxon>
        <taxon>Streptosporangiaceae</taxon>
        <taxon>Sphaerisporangium</taxon>
    </lineage>
</organism>
<dbReference type="InterPro" id="IPR020556">
    <property type="entry name" value="Amidase_CS"/>
</dbReference>
<dbReference type="PANTHER" id="PTHR11895">
    <property type="entry name" value="TRANSAMIDASE"/>
    <property type="match status" value="1"/>
</dbReference>
<evidence type="ECO:0000256" key="1">
    <source>
        <dbReference type="ARBA" id="ARBA00009199"/>
    </source>
</evidence>
<dbReference type="InterPro" id="IPR000120">
    <property type="entry name" value="Amidase"/>
</dbReference>
<dbReference type="PROSITE" id="PS00571">
    <property type="entry name" value="AMIDASES"/>
    <property type="match status" value="1"/>
</dbReference>
<comment type="similarity">
    <text evidence="1">Belongs to the amidase family.</text>
</comment>
<comment type="caution">
    <text evidence="3">The sequence shown here is derived from an EMBL/GenBank/DDBJ whole genome shotgun (WGS) entry which is preliminary data.</text>
</comment>
<name>A0A917QZ16_9ACTN</name>
<dbReference type="SUPFAM" id="SSF75304">
    <property type="entry name" value="Amidase signature (AS) enzymes"/>
    <property type="match status" value="1"/>
</dbReference>
<reference evidence="3" key="1">
    <citation type="journal article" date="2014" name="Int. J. Syst. Evol. Microbiol.">
        <title>Complete genome sequence of Corynebacterium casei LMG S-19264T (=DSM 44701T), isolated from a smear-ripened cheese.</title>
        <authorList>
            <consortium name="US DOE Joint Genome Institute (JGI-PGF)"/>
            <person name="Walter F."/>
            <person name="Albersmeier A."/>
            <person name="Kalinowski J."/>
            <person name="Ruckert C."/>
        </authorList>
    </citation>
    <scope>NUCLEOTIDE SEQUENCE</scope>
    <source>
        <strain evidence="3">JCM 13064</strain>
    </source>
</reference>
<reference evidence="3" key="2">
    <citation type="submission" date="2020-09" db="EMBL/GenBank/DDBJ databases">
        <authorList>
            <person name="Sun Q."/>
            <person name="Ohkuma M."/>
        </authorList>
    </citation>
    <scope>NUCLEOTIDE SEQUENCE</scope>
    <source>
        <strain evidence="3">JCM 13064</strain>
    </source>
</reference>
<sequence>MELHEYARYDAVGLHDLITTGEVTVEEVEATARTALAEANAHVNGLAMPLFDAPLSHSGDGPFAGVPFLIKDAGPMAEGVPFFMGSRGLGNVPARHDTELMRRFRGAGLATLGLTAMPELGLNFATEPVRTGAVRNPWNPERGAGGSSGGAAALVAAGAVPLAHASDSGGSIRVPASCCGLVGLMPSRGRTSCGPNLGEPIFGLSYDFAVTRTVRDAARLLDALRGPGVGDKYTAPPPGRPFADEPGADPGRLRIALMTRPWSEVPVDAEVAAATTRAAHLLEEQGHHVEEARPALDWDMVIEAMVAPHIAFLAGVFRHVPRPPDPALLEGMTRRMFQETATLTVLDLMAAFDAQNRISRAVGGFFTTYDLLVTPTVARLPLPHGTLRYDTPDHTVAGWVRSVFDYGPFTAVFNITGQPAISLPLGQSADGLPIGVQIVAAYGREDLLLRVAGRFEQTAPWRARVPPLSCVRAA</sequence>
<keyword evidence="4" id="KW-1185">Reference proteome</keyword>
<gene>
    <name evidence="3" type="ORF">GCM10007964_18530</name>
</gene>
<evidence type="ECO:0000313" key="4">
    <source>
        <dbReference type="Proteomes" id="UP000645217"/>
    </source>
</evidence>
<evidence type="ECO:0000259" key="2">
    <source>
        <dbReference type="Pfam" id="PF01425"/>
    </source>
</evidence>
<dbReference type="Pfam" id="PF01425">
    <property type="entry name" value="Amidase"/>
    <property type="match status" value="1"/>
</dbReference>
<dbReference type="AlphaFoldDB" id="A0A917QZ16"/>
<accession>A0A917QZ16</accession>
<dbReference type="GO" id="GO:0003824">
    <property type="term" value="F:catalytic activity"/>
    <property type="evidence" value="ECO:0007669"/>
    <property type="project" value="InterPro"/>
</dbReference>
<dbReference type="InterPro" id="IPR023631">
    <property type="entry name" value="Amidase_dom"/>
</dbReference>